<dbReference type="AlphaFoldDB" id="A0A6P0HLI4"/>
<dbReference type="PANTHER" id="PTHR36925">
    <property type="entry name" value="COBALT-PRECORRIN-6A REDUCTASE"/>
    <property type="match status" value="1"/>
</dbReference>
<evidence type="ECO:0000313" key="4">
    <source>
        <dbReference type="EMBL" id="NEN79569.1"/>
    </source>
</evidence>
<dbReference type="UniPathway" id="UPA00148"/>
<accession>A0A6P0HLI4</accession>
<protein>
    <submittedName>
        <fullName evidence="4">Cobalt-precorrin-6A reductase</fullName>
        <ecNumber evidence="4">1.3.1.106</ecNumber>
    </submittedName>
</protein>
<dbReference type="PROSITE" id="PS51014">
    <property type="entry name" value="COBK_CBIJ"/>
    <property type="match status" value="1"/>
</dbReference>
<dbReference type="Pfam" id="PF02571">
    <property type="entry name" value="CbiJ"/>
    <property type="match status" value="1"/>
</dbReference>
<dbReference type="RefSeq" id="WP_163773116.1">
    <property type="nucleotide sequence ID" value="NZ_JAAGXA010000010.1"/>
</dbReference>
<comment type="pathway">
    <text evidence="1">Cofactor biosynthesis; adenosylcobalamin biosynthesis.</text>
</comment>
<gene>
    <name evidence="4" type="ORF">G3T38_14915</name>
</gene>
<dbReference type="PANTHER" id="PTHR36925:SF1">
    <property type="entry name" value="COBALT-PRECORRIN-6A REDUCTASE"/>
    <property type="match status" value="1"/>
</dbReference>
<proteinExistence type="predicted"/>
<dbReference type="Proteomes" id="UP000468687">
    <property type="component" value="Unassembled WGS sequence"/>
</dbReference>
<dbReference type="NCBIfam" id="TIGR00715">
    <property type="entry name" value="precor6x_red"/>
    <property type="match status" value="1"/>
</dbReference>
<evidence type="ECO:0000256" key="3">
    <source>
        <dbReference type="ARBA" id="ARBA00023002"/>
    </source>
</evidence>
<dbReference type="EC" id="1.3.1.106" evidence="4"/>
<evidence type="ECO:0000256" key="1">
    <source>
        <dbReference type="ARBA" id="ARBA00004953"/>
    </source>
</evidence>
<dbReference type="EMBL" id="JAAGXA010000010">
    <property type="protein sequence ID" value="NEN79569.1"/>
    <property type="molecule type" value="Genomic_DNA"/>
</dbReference>
<organism evidence="4 5">
    <name type="scientific">Nocardioides zeae</name>
    <dbReference type="NCBI Taxonomy" id="1457234"/>
    <lineage>
        <taxon>Bacteria</taxon>
        <taxon>Bacillati</taxon>
        <taxon>Actinomycetota</taxon>
        <taxon>Actinomycetes</taxon>
        <taxon>Propionibacteriales</taxon>
        <taxon>Nocardioidaceae</taxon>
        <taxon>Nocardioides</taxon>
    </lineage>
</organism>
<reference evidence="4 5" key="1">
    <citation type="journal article" date="2014" name="Int. J. Syst. Evol. Microbiol.">
        <title>Nocardioides zeae sp. nov., isolated from the stem of Zea mays.</title>
        <authorList>
            <person name="Glaeser S.P."/>
            <person name="McInroy J.A."/>
            <person name="Busse H.J."/>
            <person name="Kampfer P."/>
        </authorList>
    </citation>
    <scope>NUCLEOTIDE SEQUENCE [LARGE SCALE GENOMIC DNA]</scope>
    <source>
        <strain evidence="4 5">JCM 30728</strain>
    </source>
</reference>
<evidence type="ECO:0000313" key="5">
    <source>
        <dbReference type="Proteomes" id="UP000468687"/>
    </source>
</evidence>
<evidence type="ECO:0000256" key="2">
    <source>
        <dbReference type="ARBA" id="ARBA00022573"/>
    </source>
</evidence>
<sequence>MILVLGGTAEARDLAARLVAEGRTVVSSLAGRVARPRLPVGEVRVGGFGGIEGLGRWLEEHEVAAVVDATHPFARVISANAVAACAGRGVPLLRLERPGWAALPGADTWTWVDDVAGAARAAAEIGTRPFLTIGRQGLDECVGPLRAAAVLARVVDPPEIEVPDGWRVLLDRGPYTLEGERTLLAEHGADVLVTKDSGGPLTQAKLDAARGLGLPVVVVRRPSAHHPGPLAPDVTTALAWLARPSG</sequence>
<dbReference type="GO" id="GO:0016994">
    <property type="term" value="F:precorrin-6A reductase activity"/>
    <property type="evidence" value="ECO:0007669"/>
    <property type="project" value="InterPro"/>
</dbReference>
<comment type="caution">
    <text evidence="4">The sequence shown here is derived from an EMBL/GenBank/DDBJ whole genome shotgun (WGS) entry which is preliminary data.</text>
</comment>
<keyword evidence="2" id="KW-0169">Cobalamin biosynthesis</keyword>
<dbReference type="GO" id="GO:0009236">
    <property type="term" value="P:cobalamin biosynthetic process"/>
    <property type="evidence" value="ECO:0007669"/>
    <property type="project" value="UniProtKB-UniPathway"/>
</dbReference>
<name>A0A6P0HLI4_9ACTN</name>
<dbReference type="NCBIfam" id="NF005968">
    <property type="entry name" value="PRK08057.1-2"/>
    <property type="match status" value="1"/>
</dbReference>
<keyword evidence="3 4" id="KW-0560">Oxidoreductase</keyword>
<keyword evidence="5" id="KW-1185">Reference proteome</keyword>
<dbReference type="InterPro" id="IPR003723">
    <property type="entry name" value="Precorrin-6x_reduct"/>
</dbReference>